<evidence type="ECO:0000313" key="2">
    <source>
        <dbReference type="EMBL" id="HFT94016.1"/>
    </source>
</evidence>
<accession>A0A7C3QWY9</accession>
<dbReference type="AlphaFoldDB" id="A0A7C3QWY9"/>
<reference evidence="2" key="1">
    <citation type="journal article" date="2020" name="mSystems">
        <title>Genome- and Community-Level Interaction Insights into Carbon Utilization and Element Cycling Functions of Hydrothermarchaeota in Hydrothermal Sediment.</title>
        <authorList>
            <person name="Zhou Z."/>
            <person name="Liu Y."/>
            <person name="Xu W."/>
            <person name="Pan J."/>
            <person name="Luo Z.H."/>
            <person name="Li M."/>
        </authorList>
    </citation>
    <scope>NUCLEOTIDE SEQUENCE [LARGE SCALE GENOMIC DNA]</scope>
    <source>
        <strain evidence="2">SpSt-902</strain>
    </source>
</reference>
<feature type="region of interest" description="Disordered" evidence="1">
    <location>
        <begin position="1"/>
        <end position="22"/>
    </location>
</feature>
<dbReference type="EMBL" id="DTMM01000185">
    <property type="protein sequence ID" value="HFT94016.1"/>
    <property type="molecule type" value="Genomic_DNA"/>
</dbReference>
<organism evidence="2">
    <name type="scientific">Leptospirillum ferriphilum</name>
    <dbReference type="NCBI Taxonomy" id="178606"/>
    <lineage>
        <taxon>Bacteria</taxon>
        <taxon>Pseudomonadati</taxon>
        <taxon>Nitrospirota</taxon>
        <taxon>Nitrospiria</taxon>
        <taxon>Nitrospirales</taxon>
        <taxon>Nitrospiraceae</taxon>
        <taxon>Leptospirillum</taxon>
    </lineage>
</organism>
<feature type="compositionally biased region" description="Basic and acidic residues" evidence="1">
    <location>
        <begin position="90"/>
        <end position="108"/>
    </location>
</feature>
<name>A0A7C3QWY9_9BACT</name>
<feature type="region of interest" description="Disordered" evidence="1">
    <location>
        <begin position="82"/>
        <end position="108"/>
    </location>
</feature>
<gene>
    <name evidence="2" type="ORF">ENX03_08830</name>
</gene>
<comment type="caution">
    <text evidence="2">The sequence shown here is derived from an EMBL/GenBank/DDBJ whole genome shotgun (WGS) entry which is preliminary data.</text>
</comment>
<protein>
    <submittedName>
        <fullName evidence="2">Uncharacterized protein</fullName>
    </submittedName>
</protein>
<proteinExistence type="predicted"/>
<evidence type="ECO:0000256" key="1">
    <source>
        <dbReference type="SAM" id="MobiDB-lite"/>
    </source>
</evidence>
<sequence length="108" mass="12297">MEEIRRARKTSGDGAGISTGTALEDAPTVEIMIDIPKQFGQPHPFITMGKKTFYDGIKYTVSPEEARELRWHMEQIARHDSMVRDGGSYRSEKTEKRKNAILGKRDRS</sequence>